<dbReference type="PROSITE" id="PS51257">
    <property type="entry name" value="PROKAR_LIPOPROTEIN"/>
    <property type="match status" value="1"/>
</dbReference>
<evidence type="ECO:0000313" key="2">
    <source>
        <dbReference type="EMBL" id="NEZ59296.1"/>
    </source>
</evidence>
<keyword evidence="1" id="KW-1133">Transmembrane helix</keyword>
<gene>
    <name evidence="2" type="ORF">DXZ20_27360</name>
</gene>
<evidence type="ECO:0000313" key="3">
    <source>
        <dbReference type="Proteomes" id="UP000481033"/>
    </source>
</evidence>
<accession>A0A6M0RT05</accession>
<proteinExistence type="predicted"/>
<dbReference type="Proteomes" id="UP000481033">
    <property type="component" value="Unassembled WGS sequence"/>
</dbReference>
<name>A0A6M0RT05_9CYAN</name>
<keyword evidence="1" id="KW-0812">Transmembrane</keyword>
<reference evidence="2 3" key="1">
    <citation type="journal article" date="2020" name="Microb. Ecol.">
        <title>Ecogenomics of the Marine Benthic Filamentous Cyanobacterium Adonisia.</title>
        <authorList>
            <person name="Walter J.M."/>
            <person name="Coutinho F.H."/>
            <person name="Leomil L."/>
            <person name="Hargreaves P.I."/>
            <person name="Campeao M.E."/>
            <person name="Vieira V.V."/>
            <person name="Silva B.S."/>
            <person name="Fistarol G.O."/>
            <person name="Salomon P.S."/>
            <person name="Sawabe T."/>
            <person name="Mino S."/>
            <person name="Hosokawa M."/>
            <person name="Miyashita H."/>
            <person name="Maruyama F."/>
            <person name="van Verk M.C."/>
            <person name="Dutilh B.E."/>
            <person name="Thompson C.C."/>
            <person name="Thompson F.L."/>
        </authorList>
    </citation>
    <scope>NUCLEOTIDE SEQUENCE [LARGE SCALE GENOMIC DNA]</scope>
    <source>
        <strain evidence="2 3">CCMR0081</strain>
    </source>
</reference>
<protein>
    <submittedName>
        <fullName evidence="2">Uncharacterized protein</fullName>
    </submittedName>
</protein>
<comment type="caution">
    <text evidence="2">The sequence shown here is derived from an EMBL/GenBank/DDBJ whole genome shotgun (WGS) entry which is preliminary data.</text>
</comment>
<dbReference type="RefSeq" id="WP_163660520.1">
    <property type="nucleotide sequence ID" value="NZ_QXHD01000004.1"/>
</dbReference>
<keyword evidence="3" id="KW-1185">Reference proteome</keyword>
<evidence type="ECO:0000256" key="1">
    <source>
        <dbReference type="SAM" id="Phobius"/>
    </source>
</evidence>
<keyword evidence="1" id="KW-0472">Membrane</keyword>
<feature type="transmembrane region" description="Helical" evidence="1">
    <location>
        <begin position="42"/>
        <end position="63"/>
    </location>
</feature>
<feature type="transmembrane region" description="Helical" evidence="1">
    <location>
        <begin position="12"/>
        <end position="36"/>
    </location>
</feature>
<organism evidence="2 3">
    <name type="scientific">Adonisia turfae CCMR0081</name>
    <dbReference type="NCBI Taxonomy" id="2292702"/>
    <lineage>
        <taxon>Bacteria</taxon>
        <taxon>Bacillati</taxon>
        <taxon>Cyanobacteriota</taxon>
        <taxon>Adonisia</taxon>
        <taxon>Adonisia turfae</taxon>
    </lineage>
</organism>
<sequence>MAPNGFRQLQLNFSGIGCWLMFAAGLALITTVGVGWLFKSLLVLLLLLILVPIVLVVGVQFWLRRNLVEGACPSCSQPLTGFNKMPLSCPSCGVQLQVSNGAFSRMTPEGTIDVDVINVDAANADNDSTDSVKTVDVEILPPADP</sequence>
<dbReference type="EMBL" id="QXHD01000004">
    <property type="protein sequence ID" value="NEZ59296.1"/>
    <property type="molecule type" value="Genomic_DNA"/>
</dbReference>
<dbReference type="AlphaFoldDB" id="A0A6M0RT05"/>